<evidence type="ECO:0000313" key="2">
    <source>
        <dbReference type="EMBL" id="QBK88359.1"/>
    </source>
</evidence>
<protein>
    <recommendedName>
        <fullName evidence="3">MYM-type domain-containing protein</fullName>
    </recommendedName>
</protein>
<sequence length="373" mass="43056">MPDKNTGREPMPSKTSEKPTKLATKNDIANELIGKKPKKKRGRPSKKKPDDINSMKKKRRRKTKQFEQKPKIYKPKKKHDDIILCLRNLRMSDVAKYSKKKIGTKNNNKSSTLSGSTSTICNSSPDECNENIFTITDILSDNSSSEEYNDNNCSNDMIKLLKKKDIIIQKQKEKINEYKNIIDDNELIGINSKIARRMDLNLINITNGKNIVTSQTEIACWWCTYQFDTPPFFIPEKCINDTYHVYGCFCSLPCAMGFIVNISDYKVSGRISLLNKLYGVTASIPIIIAPNKYTFERFGGNLSIDEYRKNIKTNKKEYRLFKPPMVPIVPIIEESYINKQYKPHKDGLVLKRSTRLPNFKNTLENTMKIRKKK</sequence>
<gene>
    <name evidence="2" type="ORF">LCMiAC01_00230</name>
</gene>
<reference evidence="2" key="1">
    <citation type="journal article" date="2019" name="MBio">
        <title>Virus Genomes from Deep Sea Sediments Expand the Ocean Megavirome and Support Independent Origins of Viral Gigantism.</title>
        <authorList>
            <person name="Backstrom D."/>
            <person name="Yutin N."/>
            <person name="Jorgensen S.L."/>
            <person name="Dharamshi J."/>
            <person name="Homa F."/>
            <person name="Zaremba-Niedwiedzka K."/>
            <person name="Spang A."/>
            <person name="Wolf Y.I."/>
            <person name="Koonin E.V."/>
            <person name="Ettema T.J."/>
        </authorList>
    </citation>
    <scope>NUCLEOTIDE SEQUENCE</scope>
</reference>
<evidence type="ECO:0000256" key="1">
    <source>
        <dbReference type="SAM" id="MobiDB-lite"/>
    </source>
</evidence>
<feature type="region of interest" description="Disordered" evidence="1">
    <location>
        <begin position="1"/>
        <end position="77"/>
    </location>
</feature>
<feature type="compositionally biased region" description="Basic residues" evidence="1">
    <location>
        <begin position="35"/>
        <end position="46"/>
    </location>
</feature>
<proteinExistence type="predicted"/>
<accession>A0A481YYX8</accession>
<name>A0A481YYX8_9VIRU</name>
<organism evidence="2">
    <name type="scientific">Mimivirus LCMiAC01</name>
    <dbReference type="NCBI Taxonomy" id="2506608"/>
    <lineage>
        <taxon>Viruses</taxon>
        <taxon>Varidnaviria</taxon>
        <taxon>Bamfordvirae</taxon>
        <taxon>Nucleocytoviricota</taxon>
        <taxon>Megaviricetes</taxon>
        <taxon>Imitervirales</taxon>
        <taxon>Mimiviridae</taxon>
        <taxon>Klosneuvirinae</taxon>
    </lineage>
</organism>
<dbReference type="EMBL" id="MK500388">
    <property type="protein sequence ID" value="QBK88359.1"/>
    <property type="molecule type" value="Genomic_DNA"/>
</dbReference>
<evidence type="ECO:0008006" key="3">
    <source>
        <dbReference type="Google" id="ProtNLM"/>
    </source>
</evidence>